<evidence type="ECO:0000256" key="1">
    <source>
        <dbReference type="ARBA" id="ARBA00001946"/>
    </source>
</evidence>
<feature type="region of interest" description="Disordered" evidence="8">
    <location>
        <begin position="1"/>
        <end position="33"/>
    </location>
</feature>
<accession>A0ABN8RIJ1</accession>
<keyword evidence="4" id="KW-0548">Nucleotidyltransferase</keyword>
<sequence>MHSLENGLRELNVSPPSRRKNESNTAETSDRNTAATSMSHLACLDHFIRDLDERKGKLPCCQEVTDIHTSVEGFLKTLLLRVEKSLPFYKTTLINSGSFYEGTKVGKPNEFDYFVQLDNFSGPEDIRFEELSPCMVAVIPSDSAFEKFIKSQEEYNRSSPFICSFQWKRDVKSLFIDTLNSIFAQEFVAFGFKASEACSSRLNRHGPAYTLELEWDGGQLYKGLIIRIDLSIAVKINSHSSTMAVDFESGAGKVVKSLLDASPAYYFAVSGYSYLYTVQLSNLFKELEETQNHRITDQSDCILRCSQSCLEQSLFRDHFGPDGGPSVCLRVLKVLRDMTRPLHRAGCNGHMEFNCKNGIDETAWEFITTESVSSNWQRVQQSNFGNDEFEPDSTRWISSYALKTLVLFEWSENPEDEQWTGSNLSQRVLNIFTCLLDLILKRNEGLRSFWYKDYNVLPDNEQGYVPSEAINRVTIIFRFLLSLDNKTNEYSFEHCIHNLTTLMVLASQKLKVTSFLQNALQNLFRDKIKKVMREVVGERKKRTFNYRPPKMLGDDFNLDFMLEDRVFVGFYMQALLCKIAPEEELILSRHSGYKNFPDPLIFVSETECLTEEEAKGIVKKARELFQKIARERMNILDNLPDYSLWSGDFKPDEMTNLLKLLCENFEKDLEILWNKICNLKEEAKTTGNVAET</sequence>
<dbReference type="EMBL" id="CALNXI010001834">
    <property type="protein sequence ID" value="CAH3177993.1"/>
    <property type="molecule type" value="Genomic_DNA"/>
</dbReference>
<comment type="similarity">
    <text evidence="2">Belongs to the mab-21 family.</text>
</comment>
<dbReference type="InterPro" id="IPR024810">
    <property type="entry name" value="MAB21L/cGLR"/>
</dbReference>
<name>A0ABN8RIJ1_9CNID</name>
<dbReference type="Gene3D" id="1.10.1410.40">
    <property type="match status" value="1"/>
</dbReference>
<evidence type="ECO:0000256" key="6">
    <source>
        <dbReference type="ARBA" id="ARBA00022840"/>
    </source>
</evidence>
<evidence type="ECO:0000256" key="4">
    <source>
        <dbReference type="ARBA" id="ARBA00022695"/>
    </source>
</evidence>
<keyword evidence="3" id="KW-0808">Transferase</keyword>
<comment type="cofactor">
    <cofactor evidence="1">
        <name>Mg(2+)</name>
        <dbReference type="ChEBI" id="CHEBI:18420"/>
    </cofactor>
</comment>
<evidence type="ECO:0000256" key="2">
    <source>
        <dbReference type="ARBA" id="ARBA00008307"/>
    </source>
</evidence>
<keyword evidence="7" id="KW-0460">Magnesium</keyword>
<evidence type="ECO:0000256" key="8">
    <source>
        <dbReference type="SAM" id="MobiDB-lite"/>
    </source>
</evidence>
<comment type="caution">
    <text evidence="10">The sequence shown here is derived from an EMBL/GenBank/DDBJ whole genome shotgun (WGS) entry which is preliminary data.</text>
</comment>
<keyword evidence="6" id="KW-0547">Nucleotide-binding</keyword>
<evidence type="ECO:0000313" key="11">
    <source>
        <dbReference type="Proteomes" id="UP001159427"/>
    </source>
</evidence>
<dbReference type="PANTHER" id="PTHR10656">
    <property type="entry name" value="CELL FATE DETERMINING PROTEIN MAB21-RELATED"/>
    <property type="match status" value="1"/>
</dbReference>
<keyword evidence="11" id="KW-1185">Reference proteome</keyword>
<evidence type="ECO:0000259" key="9">
    <source>
        <dbReference type="Pfam" id="PF20266"/>
    </source>
</evidence>
<reference evidence="10 11" key="1">
    <citation type="submission" date="2022-05" db="EMBL/GenBank/DDBJ databases">
        <authorList>
            <consortium name="Genoscope - CEA"/>
            <person name="William W."/>
        </authorList>
    </citation>
    <scope>NUCLEOTIDE SEQUENCE [LARGE SCALE GENOMIC DNA]</scope>
</reference>
<dbReference type="PANTHER" id="PTHR10656:SF42">
    <property type="entry name" value="CYCLIC GMP-AMP SYNTHASE-LIKE PROTEIN-RELATED"/>
    <property type="match status" value="1"/>
</dbReference>
<evidence type="ECO:0000313" key="10">
    <source>
        <dbReference type="EMBL" id="CAH3177993.1"/>
    </source>
</evidence>
<gene>
    <name evidence="10" type="ORF">PEVE_00011541</name>
</gene>
<evidence type="ECO:0000256" key="5">
    <source>
        <dbReference type="ARBA" id="ARBA00022723"/>
    </source>
</evidence>
<keyword evidence="5" id="KW-0479">Metal-binding</keyword>
<keyword evidence="6" id="KW-0067">ATP-binding</keyword>
<evidence type="ECO:0000256" key="3">
    <source>
        <dbReference type="ARBA" id="ARBA00022679"/>
    </source>
</evidence>
<dbReference type="Gene3D" id="3.30.460.90">
    <property type="match status" value="1"/>
</dbReference>
<feature type="compositionally biased region" description="Polar residues" evidence="8">
    <location>
        <begin position="23"/>
        <end position="33"/>
    </location>
</feature>
<dbReference type="Pfam" id="PF20266">
    <property type="entry name" value="Mab-21_C"/>
    <property type="match status" value="1"/>
</dbReference>
<dbReference type="Proteomes" id="UP001159427">
    <property type="component" value="Unassembled WGS sequence"/>
</dbReference>
<protein>
    <recommendedName>
        <fullName evidence="9">Mab-21-like HhH/H2TH-like domain-containing protein</fullName>
    </recommendedName>
</protein>
<evidence type="ECO:0000256" key="7">
    <source>
        <dbReference type="ARBA" id="ARBA00022842"/>
    </source>
</evidence>
<dbReference type="InterPro" id="IPR046906">
    <property type="entry name" value="Mab-21_HhH/H2TH-like"/>
</dbReference>
<feature type="domain" description="Mab-21-like HhH/H2TH-like" evidence="9">
    <location>
        <begin position="394"/>
        <end position="459"/>
    </location>
</feature>
<dbReference type="SMART" id="SM01265">
    <property type="entry name" value="Mab-21"/>
    <property type="match status" value="1"/>
</dbReference>
<proteinExistence type="inferred from homology"/>
<organism evidence="10 11">
    <name type="scientific">Porites evermanni</name>
    <dbReference type="NCBI Taxonomy" id="104178"/>
    <lineage>
        <taxon>Eukaryota</taxon>
        <taxon>Metazoa</taxon>
        <taxon>Cnidaria</taxon>
        <taxon>Anthozoa</taxon>
        <taxon>Hexacorallia</taxon>
        <taxon>Scleractinia</taxon>
        <taxon>Fungiina</taxon>
        <taxon>Poritidae</taxon>
        <taxon>Porites</taxon>
    </lineage>
</organism>